<name>A0A450S7M7_9GAMM</name>
<keyword evidence="1" id="KW-0812">Transmembrane</keyword>
<feature type="transmembrane region" description="Helical" evidence="1">
    <location>
        <begin position="18"/>
        <end position="37"/>
    </location>
</feature>
<protein>
    <submittedName>
        <fullName evidence="2">Uncharacterized protein</fullName>
    </submittedName>
</protein>
<dbReference type="EMBL" id="CAADFD010000003">
    <property type="protein sequence ID" value="VFJ47876.1"/>
    <property type="molecule type" value="Genomic_DNA"/>
</dbReference>
<accession>A0A450S7M7</accession>
<proteinExistence type="predicted"/>
<evidence type="ECO:0000313" key="2">
    <source>
        <dbReference type="EMBL" id="VFJ47876.1"/>
    </source>
</evidence>
<dbReference type="AlphaFoldDB" id="A0A450S7M7"/>
<gene>
    <name evidence="2" type="ORF">BECKFW1821B_GA0114236_100339</name>
</gene>
<keyword evidence="1" id="KW-1133">Transmembrane helix</keyword>
<organism evidence="2">
    <name type="scientific">Candidatus Kentrum sp. FW</name>
    <dbReference type="NCBI Taxonomy" id="2126338"/>
    <lineage>
        <taxon>Bacteria</taxon>
        <taxon>Pseudomonadati</taxon>
        <taxon>Pseudomonadota</taxon>
        <taxon>Gammaproteobacteria</taxon>
        <taxon>Candidatus Kentrum</taxon>
    </lineage>
</organism>
<sequence>MWHEFQENHNRISGIFNIWRSLVLLSGHFLFFSYVSLSAKDLCPRKAQRSGTAQRRRGSTEITKYTEKRSMILSVFFSVFRGLNLYPPGHEPLRRFLSTENTEEFNRFFVPFVIFVDIIFL</sequence>
<reference evidence="2" key="1">
    <citation type="submission" date="2019-02" db="EMBL/GenBank/DDBJ databases">
        <authorList>
            <person name="Gruber-Vodicka R. H."/>
            <person name="Seah K. B. B."/>
        </authorList>
    </citation>
    <scope>NUCLEOTIDE SEQUENCE</scope>
    <source>
        <strain evidence="2">BECK_BZ106</strain>
    </source>
</reference>
<keyword evidence="1" id="KW-0472">Membrane</keyword>
<evidence type="ECO:0000256" key="1">
    <source>
        <dbReference type="SAM" id="Phobius"/>
    </source>
</evidence>